<comment type="caution">
    <text evidence="1">The sequence shown here is derived from an EMBL/GenBank/DDBJ whole genome shotgun (WGS) entry which is preliminary data.</text>
</comment>
<gene>
    <name evidence="1" type="ORF">E2C01_063935</name>
</gene>
<organism evidence="1 2">
    <name type="scientific">Portunus trituberculatus</name>
    <name type="common">Swimming crab</name>
    <name type="synonym">Neptunus trituberculatus</name>
    <dbReference type="NCBI Taxonomy" id="210409"/>
    <lineage>
        <taxon>Eukaryota</taxon>
        <taxon>Metazoa</taxon>
        <taxon>Ecdysozoa</taxon>
        <taxon>Arthropoda</taxon>
        <taxon>Crustacea</taxon>
        <taxon>Multicrustacea</taxon>
        <taxon>Malacostraca</taxon>
        <taxon>Eumalacostraca</taxon>
        <taxon>Eucarida</taxon>
        <taxon>Decapoda</taxon>
        <taxon>Pleocyemata</taxon>
        <taxon>Brachyura</taxon>
        <taxon>Eubrachyura</taxon>
        <taxon>Portunoidea</taxon>
        <taxon>Portunidae</taxon>
        <taxon>Portuninae</taxon>
        <taxon>Portunus</taxon>
    </lineage>
</organism>
<sequence length="66" mass="7026">MGMVQVQGEGAPGWGGARLAAGMVWWVAGTALHAETEAVCTFRIASKGLQPQAARWRLLFALTGRE</sequence>
<dbReference type="Proteomes" id="UP000324222">
    <property type="component" value="Unassembled WGS sequence"/>
</dbReference>
<evidence type="ECO:0000313" key="2">
    <source>
        <dbReference type="Proteomes" id="UP000324222"/>
    </source>
</evidence>
<keyword evidence="2" id="KW-1185">Reference proteome</keyword>
<reference evidence="1 2" key="1">
    <citation type="submission" date="2019-05" db="EMBL/GenBank/DDBJ databases">
        <title>Another draft genome of Portunus trituberculatus and its Hox gene families provides insights of decapod evolution.</title>
        <authorList>
            <person name="Jeong J.-H."/>
            <person name="Song I."/>
            <person name="Kim S."/>
            <person name="Choi T."/>
            <person name="Kim D."/>
            <person name="Ryu S."/>
            <person name="Kim W."/>
        </authorList>
    </citation>
    <scope>NUCLEOTIDE SEQUENCE [LARGE SCALE GENOMIC DNA]</scope>
    <source>
        <tissue evidence="1">Muscle</tissue>
    </source>
</reference>
<proteinExistence type="predicted"/>
<evidence type="ECO:0000313" key="1">
    <source>
        <dbReference type="EMBL" id="MPC69705.1"/>
    </source>
</evidence>
<dbReference type="AlphaFoldDB" id="A0A5B7HJI2"/>
<accession>A0A5B7HJI2</accession>
<protein>
    <submittedName>
        <fullName evidence="1">Uncharacterized protein</fullName>
    </submittedName>
</protein>
<name>A0A5B7HJI2_PORTR</name>
<dbReference type="EMBL" id="VSRR010029855">
    <property type="protein sequence ID" value="MPC69705.1"/>
    <property type="molecule type" value="Genomic_DNA"/>
</dbReference>